<dbReference type="InterPro" id="IPR051504">
    <property type="entry name" value="Plant_metabolite_acyltrans"/>
</dbReference>
<reference evidence="4" key="1">
    <citation type="submission" date="2018-11" db="EMBL/GenBank/DDBJ databases">
        <authorList>
            <consortium name="Genoscope - CEA"/>
            <person name="William W."/>
        </authorList>
    </citation>
    <scope>NUCLEOTIDE SEQUENCE</scope>
</reference>
<feature type="compositionally biased region" description="Polar residues" evidence="3">
    <location>
        <begin position="27"/>
        <end position="45"/>
    </location>
</feature>
<dbReference type="PANTHER" id="PTHR31625">
    <property type="match status" value="1"/>
</dbReference>
<name>A0A3P6C1Z4_BRAOL</name>
<evidence type="ECO:0000256" key="3">
    <source>
        <dbReference type="SAM" id="MobiDB-lite"/>
    </source>
</evidence>
<dbReference type="GO" id="GO:0016747">
    <property type="term" value="F:acyltransferase activity, transferring groups other than amino-acyl groups"/>
    <property type="evidence" value="ECO:0007669"/>
    <property type="project" value="UniProtKB-ARBA"/>
</dbReference>
<accession>A0A3P6C1Z4</accession>
<feature type="region of interest" description="Disordered" evidence="3">
    <location>
        <begin position="27"/>
        <end position="62"/>
    </location>
</feature>
<evidence type="ECO:0000256" key="2">
    <source>
        <dbReference type="ARBA" id="ARBA00023315"/>
    </source>
</evidence>
<protein>
    <submittedName>
        <fullName evidence="4">Uncharacterized protein</fullName>
    </submittedName>
</protein>
<evidence type="ECO:0000256" key="1">
    <source>
        <dbReference type="ARBA" id="ARBA00022679"/>
    </source>
</evidence>
<dbReference type="Pfam" id="PF02458">
    <property type="entry name" value="Transferase"/>
    <property type="match status" value="1"/>
</dbReference>
<dbReference type="EMBL" id="LR031873">
    <property type="protein sequence ID" value="VDD12273.1"/>
    <property type="molecule type" value="Genomic_DNA"/>
</dbReference>
<dbReference type="AlphaFoldDB" id="A0A3P6C1Z4"/>
<organism evidence="4">
    <name type="scientific">Brassica oleracea</name>
    <name type="common">Wild cabbage</name>
    <dbReference type="NCBI Taxonomy" id="3712"/>
    <lineage>
        <taxon>Eukaryota</taxon>
        <taxon>Viridiplantae</taxon>
        <taxon>Streptophyta</taxon>
        <taxon>Embryophyta</taxon>
        <taxon>Tracheophyta</taxon>
        <taxon>Spermatophyta</taxon>
        <taxon>Magnoliopsida</taxon>
        <taxon>eudicotyledons</taxon>
        <taxon>Gunneridae</taxon>
        <taxon>Pentapetalae</taxon>
        <taxon>rosids</taxon>
        <taxon>malvids</taxon>
        <taxon>Brassicales</taxon>
        <taxon>Brassicaceae</taxon>
        <taxon>Brassiceae</taxon>
        <taxon>Brassica</taxon>
    </lineage>
</organism>
<sequence length="300" mass="32958">MLISSEALLNKEQNDSASVLKPQEFKTNQAHSVSQSKPTLQQLPTALSHEDKVKAREEKSRGKRIIAGGTEARCGPALYNQFAALSFLEGIGCRHLFCIGVTAHHAVLDGKTATMFLKFWADACKRQQDQTANASPPQDLLPIYDRTVIKNPNNPKSLKLIPSPEISPDVVRFTLDLTREDIQTLRERLKRESSASSSPKELRLSTFVVTYLYALTCLIRARGGEPSRPIGYGFAVDCRGLLDPPVPSSYFGNCVSAKFKMLGLIIKLNGSNNIWQNVKTTALSGKSVQSRLTNGANILS</sequence>
<keyword evidence="1" id="KW-0808">Transferase</keyword>
<gene>
    <name evidence="4" type="ORF">BOLC4T26566H</name>
</gene>
<dbReference type="Gene3D" id="3.30.559.10">
    <property type="entry name" value="Chloramphenicol acetyltransferase-like domain"/>
    <property type="match status" value="2"/>
</dbReference>
<dbReference type="SUPFAM" id="SSF52777">
    <property type="entry name" value="CoA-dependent acyltransferases"/>
    <property type="match status" value="1"/>
</dbReference>
<proteinExistence type="predicted"/>
<dbReference type="InterPro" id="IPR023213">
    <property type="entry name" value="CAT-like_dom_sf"/>
</dbReference>
<keyword evidence="2" id="KW-0012">Acyltransferase</keyword>
<evidence type="ECO:0000313" key="4">
    <source>
        <dbReference type="EMBL" id="VDD12273.1"/>
    </source>
</evidence>
<feature type="compositionally biased region" description="Basic and acidic residues" evidence="3">
    <location>
        <begin position="48"/>
        <end position="60"/>
    </location>
</feature>